<dbReference type="Pfam" id="PF14384">
    <property type="entry name" value="BrnA_antitoxin"/>
    <property type="match status" value="1"/>
</dbReference>
<evidence type="ECO:0000313" key="1">
    <source>
        <dbReference type="EMBL" id="UYO76370.1"/>
    </source>
</evidence>
<sequence length="96" mass="11268">MNAKGNDTNSTWFDPDDALELTNEWFEAAHQYHGDTLVKRGRGRPPIPESERKVSVKIRYDQEVVEAFRQTGKGWQTRMNQALRQYLKEHNVHDLN</sequence>
<keyword evidence="1" id="KW-0614">Plasmid</keyword>
<dbReference type="InterPro" id="IPR025528">
    <property type="entry name" value="BrnA_antitoxin"/>
</dbReference>
<proteinExistence type="predicted"/>
<accession>A0AA46YSD1</accession>
<dbReference type="Proteomes" id="UP001164935">
    <property type="component" value="Plasmid pH149-1"/>
</dbReference>
<dbReference type="AlphaFoldDB" id="A0AA46YSD1"/>
<keyword evidence="2" id="KW-1185">Reference proteome</keyword>
<reference evidence="1" key="1">
    <citation type="submission" date="2022-05" db="EMBL/GenBank/DDBJ databases">
        <title>Complete sequence of a novel PHA-producing Halomonas strain.</title>
        <authorList>
            <person name="Zheng Z."/>
        </authorList>
    </citation>
    <scope>NUCLEOTIDE SEQUENCE</scope>
    <source>
        <strain evidence="1">ZZQ-149</strain>
        <plasmid evidence="1">pH149-1</plasmid>
    </source>
</reference>
<geneLocation type="plasmid" evidence="1 2">
    <name>pH149-1</name>
</geneLocation>
<dbReference type="RefSeq" id="WP_264019254.1">
    <property type="nucleotide sequence ID" value="NZ_CP096974.1"/>
</dbReference>
<organism evidence="1 2">
    <name type="scientific">Halomonas qinghailakensis</name>
    <dbReference type="NCBI Taxonomy" id="2937790"/>
    <lineage>
        <taxon>Bacteria</taxon>
        <taxon>Pseudomonadati</taxon>
        <taxon>Pseudomonadota</taxon>
        <taxon>Gammaproteobacteria</taxon>
        <taxon>Oceanospirillales</taxon>
        <taxon>Halomonadaceae</taxon>
        <taxon>Halomonas</taxon>
    </lineage>
</organism>
<name>A0AA46YSD1_9GAMM</name>
<gene>
    <name evidence="1" type="ORF">M0220_17305</name>
</gene>
<evidence type="ECO:0000313" key="2">
    <source>
        <dbReference type="Proteomes" id="UP001164935"/>
    </source>
</evidence>
<dbReference type="KEGG" id="hqn:M0220_17305"/>
<dbReference type="EMBL" id="CP096974">
    <property type="protein sequence ID" value="UYO76370.1"/>
    <property type="molecule type" value="Genomic_DNA"/>
</dbReference>
<protein>
    <submittedName>
        <fullName evidence="1">BrnA antitoxin family protein</fullName>
    </submittedName>
</protein>